<gene>
    <name evidence="5" type="ORF">GCM10007852_38780</name>
</gene>
<dbReference type="PROSITE" id="PS51118">
    <property type="entry name" value="HTH_HXLR"/>
    <property type="match status" value="1"/>
</dbReference>
<reference evidence="5" key="2">
    <citation type="submission" date="2023-01" db="EMBL/GenBank/DDBJ databases">
        <title>Draft genome sequence of Agaribacter marinus strain NBRC 110023.</title>
        <authorList>
            <person name="Sun Q."/>
            <person name="Mori K."/>
        </authorList>
    </citation>
    <scope>NUCLEOTIDE SEQUENCE</scope>
    <source>
        <strain evidence="5">NBRC 110023</strain>
    </source>
</reference>
<protein>
    <submittedName>
        <fullName evidence="5">Transcriptional regulator</fullName>
    </submittedName>
</protein>
<comment type="caution">
    <text evidence="5">The sequence shown here is derived from an EMBL/GenBank/DDBJ whole genome shotgun (WGS) entry which is preliminary data.</text>
</comment>
<evidence type="ECO:0000256" key="1">
    <source>
        <dbReference type="ARBA" id="ARBA00023015"/>
    </source>
</evidence>
<sequence length="120" mass="13880">MKNDRQSICFINCAIEAYGDRWSLIIIRDMAFYEKRTFGEFLKSPEGISTNILANRLLHLESSGLIDKRKCSDDGRAYIYSLTNKGESVKPILEKMMVWGKESSLNKYNEHKSITVKHKD</sequence>
<evidence type="ECO:0000256" key="3">
    <source>
        <dbReference type="ARBA" id="ARBA00023163"/>
    </source>
</evidence>
<dbReference type="AlphaFoldDB" id="A0AA37T7M5"/>
<dbReference type="Proteomes" id="UP001156601">
    <property type="component" value="Unassembled WGS sequence"/>
</dbReference>
<organism evidence="5 6">
    <name type="scientific">Agaribacter marinus</name>
    <dbReference type="NCBI Taxonomy" id="1431249"/>
    <lineage>
        <taxon>Bacteria</taxon>
        <taxon>Pseudomonadati</taxon>
        <taxon>Pseudomonadota</taxon>
        <taxon>Gammaproteobacteria</taxon>
        <taxon>Alteromonadales</taxon>
        <taxon>Alteromonadaceae</taxon>
        <taxon>Agaribacter</taxon>
    </lineage>
</organism>
<dbReference type="RefSeq" id="WP_284219389.1">
    <property type="nucleotide sequence ID" value="NZ_BSOT01000019.1"/>
</dbReference>
<accession>A0AA37T7M5</accession>
<name>A0AA37T7M5_9ALTE</name>
<evidence type="ECO:0000256" key="2">
    <source>
        <dbReference type="ARBA" id="ARBA00023125"/>
    </source>
</evidence>
<dbReference type="PANTHER" id="PTHR33204">
    <property type="entry name" value="TRANSCRIPTIONAL REGULATOR, MARR FAMILY"/>
    <property type="match status" value="1"/>
</dbReference>
<keyword evidence="6" id="KW-1185">Reference proteome</keyword>
<evidence type="ECO:0000313" key="5">
    <source>
        <dbReference type="EMBL" id="GLR72970.1"/>
    </source>
</evidence>
<evidence type="ECO:0000313" key="6">
    <source>
        <dbReference type="Proteomes" id="UP001156601"/>
    </source>
</evidence>
<dbReference type="SUPFAM" id="SSF46785">
    <property type="entry name" value="Winged helix' DNA-binding domain"/>
    <property type="match status" value="1"/>
</dbReference>
<keyword evidence="1" id="KW-0805">Transcription regulation</keyword>
<evidence type="ECO:0000259" key="4">
    <source>
        <dbReference type="PROSITE" id="PS51118"/>
    </source>
</evidence>
<dbReference type="InterPro" id="IPR002577">
    <property type="entry name" value="HTH_HxlR"/>
</dbReference>
<reference evidence="5" key="1">
    <citation type="journal article" date="2014" name="Int. J. Syst. Evol. Microbiol.">
        <title>Complete genome sequence of Corynebacterium casei LMG S-19264T (=DSM 44701T), isolated from a smear-ripened cheese.</title>
        <authorList>
            <consortium name="US DOE Joint Genome Institute (JGI-PGF)"/>
            <person name="Walter F."/>
            <person name="Albersmeier A."/>
            <person name="Kalinowski J."/>
            <person name="Ruckert C."/>
        </authorList>
    </citation>
    <scope>NUCLEOTIDE SEQUENCE</scope>
    <source>
        <strain evidence="5">NBRC 110023</strain>
    </source>
</reference>
<feature type="domain" description="HTH hxlR-type" evidence="4">
    <location>
        <begin position="9"/>
        <end position="108"/>
    </location>
</feature>
<dbReference type="Pfam" id="PF01638">
    <property type="entry name" value="HxlR"/>
    <property type="match status" value="1"/>
</dbReference>
<dbReference type="Gene3D" id="1.10.10.10">
    <property type="entry name" value="Winged helix-like DNA-binding domain superfamily/Winged helix DNA-binding domain"/>
    <property type="match status" value="1"/>
</dbReference>
<dbReference type="InterPro" id="IPR036388">
    <property type="entry name" value="WH-like_DNA-bd_sf"/>
</dbReference>
<dbReference type="PANTHER" id="PTHR33204:SF37">
    <property type="entry name" value="HTH-TYPE TRANSCRIPTIONAL REGULATOR YODB"/>
    <property type="match status" value="1"/>
</dbReference>
<dbReference type="GO" id="GO:0003677">
    <property type="term" value="F:DNA binding"/>
    <property type="evidence" value="ECO:0007669"/>
    <property type="project" value="UniProtKB-KW"/>
</dbReference>
<keyword evidence="2" id="KW-0238">DNA-binding</keyword>
<dbReference type="EMBL" id="BSOT01000019">
    <property type="protein sequence ID" value="GLR72970.1"/>
    <property type="molecule type" value="Genomic_DNA"/>
</dbReference>
<dbReference type="InterPro" id="IPR036390">
    <property type="entry name" value="WH_DNA-bd_sf"/>
</dbReference>
<proteinExistence type="predicted"/>
<keyword evidence="3" id="KW-0804">Transcription</keyword>